<evidence type="ECO:0008006" key="4">
    <source>
        <dbReference type="Google" id="ProtNLM"/>
    </source>
</evidence>
<gene>
    <name evidence="2" type="ORF">OUZ56_010694</name>
</gene>
<dbReference type="EMBL" id="JAOYFB010000002">
    <property type="protein sequence ID" value="KAK4005652.1"/>
    <property type="molecule type" value="Genomic_DNA"/>
</dbReference>
<organism evidence="2 3">
    <name type="scientific">Daphnia magna</name>
    <dbReference type="NCBI Taxonomy" id="35525"/>
    <lineage>
        <taxon>Eukaryota</taxon>
        <taxon>Metazoa</taxon>
        <taxon>Ecdysozoa</taxon>
        <taxon>Arthropoda</taxon>
        <taxon>Crustacea</taxon>
        <taxon>Branchiopoda</taxon>
        <taxon>Diplostraca</taxon>
        <taxon>Cladocera</taxon>
        <taxon>Anomopoda</taxon>
        <taxon>Daphniidae</taxon>
        <taxon>Daphnia</taxon>
    </lineage>
</organism>
<protein>
    <recommendedName>
        <fullName evidence="4">CxC3 like cysteine cluster domain-containing protein</fullName>
    </recommendedName>
</protein>
<reference evidence="2 3" key="1">
    <citation type="journal article" date="2023" name="Nucleic Acids Res.">
        <title>The hologenome of Daphnia magna reveals possible DNA methylation and microbiome-mediated evolution of the host genome.</title>
        <authorList>
            <person name="Chaturvedi A."/>
            <person name="Li X."/>
            <person name="Dhandapani V."/>
            <person name="Marshall H."/>
            <person name="Kissane S."/>
            <person name="Cuenca-Cambronero M."/>
            <person name="Asole G."/>
            <person name="Calvet F."/>
            <person name="Ruiz-Romero M."/>
            <person name="Marangio P."/>
            <person name="Guigo R."/>
            <person name="Rago D."/>
            <person name="Mirbahai L."/>
            <person name="Eastwood N."/>
            <person name="Colbourne J.K."/>
            <person name="Zhou J."/>
            <person name="Mallon E."/>
            <person name="Orsini L."/>
        </authorList>
    </citation>
    <scope>NUCLEOTIDE SEQUENCE [LARGE SCALE GENOMIC DNA]</scope>
    <source>
        <strain evidence="2">LRV0_1</strain>
    </source>
</reference>
<comment type="caution">
    <text evidence="2">The sequence shown here is derived from an EMBL/GenBank/DDBJ whole genome shotgun (WGS) entry which is preliminary data.</text>
</comment>
<feature type="region of interest" description="Disordered" evidence="1">
    <location>
        <begin position="23"/>
        <end position="64"/>
    </location>
</feature>
<keyword evidence="3" id="KW-1185">Reference proteome</keyword>
<dbReference type="Proteomes" id="UP001234178">
    <property type="component" value="Unassembled WGS sequence"/>
</dbReference>
<proteinExistence type="predicted"/>
<accession>A0ABQ9YYB7</accession>
<evidence type="ECO:0000256" key="1">
    <source>
        <dbReference type="SAM" id="MobiDB-lite"/>
    </source>
</evidence>
<evidence type="ECO:0000313" key="2">
    <source>
        <dbReference type="EMBL" id="KAK4005652.1"/>
    </source>
</evidence>
<sequence>MALGKPWTRKSNSSLAATIPTQEAELHGTSLMNEGNIPHALEETESPSSSPAKESELRSPSPPIVESSLMDHDDFHSALEQNVLQEFNNVHFTSKNLTQKPMCKETAFESWKSKQEIVYGSLVDSYTANQNLCGLCKAISGYGIIKWVHVPLFHLPICTECDSRETSCLIASSKICYVVTRKGRLDLGQVLR</sequence>
<evidence type="ECO:0000313" key="3">
    <source>
        <dbReference type="Proteomes" id="UP001234178"/>
    </source>
</evidence>
<name>A0ABQ9YYB7_9CRUS</name>